<evidence type="ECO:0000256" key="10">
    <source>
        <dbReference type="SAM" id="Phobius"/>
    </source>
</evidence>
<dbReference type="Gene3D" id="1.10.510.10">
    <property type="entry name" value="Transferase(Phosphotransferase) domain 1"/>
    <property type="match status" value="1"/>
</dbReference>
<keyword evidence="15" id="KW-1185">Reference proteome</keyword>
<proteinExistence type="predicted"/>
<evidence type="ECO:0000256" key="6">
    <source>
        <dbReference type="ARBA" id="ARBA00022840"/>
    </source>
</evidence>
<dbReference type="InterPro" id="IPR036779">
    <property type="entry name" value="LysM_dom_sf"/>
</dbReference>
<evidence type="ECO:0000256" key="9">
    <source>
        <dbReference type="ARBA" id="ARBA00023157"/>
    </source>
</evidence>
<evidence type="ECO:0000259" key="13">
    <source>
        <dbReference type="PROSITE" id="PS51782"/>
    </source>
</evidence>
<keyword evidence="8 10" id="KW-0472">Membrane</keyword>
<protein>
    <submittedName>
        <fullName evidence="14">Uncharacterized protein</fullName>
    </submittedName>
</protein>
<keyword evidence="6" id="KW-0067">ATP-binding</keyword>
<dbReference type="SUPFAM" id="SSF56112">
    <property type="entry name" value="Protein kinase-like (PK-like)"/>
    <property type="match status" value="1"/>
</dbReference>
<dbReference type="AlphaFoldDB" id="A0ABD3A2L5"/>
<comment type="subcellular location">
    <subcellularLocation>
        <location evidence="1">Cell membrane</location>
        <topology evidence="1">Single-pass membrane protein</topology>
    </subcellularLocation>
</comment>
<feature type="domain" description="LysM" evidence="13">
    <location>
        <begin position="187"/>
        <end position="232"/>
    </location>
</feature>
<dbReference type="InterPro" id="IPR052611">
    <property type="entry name" value="Plant_RLK_LysM"/>
</dbReference>
<evidence type="ECO:0000256" key="1">
    <source>
        <dbReference type="ARBA" id="ARBA00004162"/>
    </source>
</evidence>
<gene>
    <name evidence="14" type="ORF">ACH5RR_014135</name>
</gene>
<dbReference type="InterPro" id="IPR056563">
    <property type="entry name" value="LysM3_LYK4_5"/>
</dbReference>
<dbReference type="PANTHER" id="PTHR45927:SF5">
    <property type="entry name" value="PROTEIN KINASE DOMAIN-CONTAINING PROTEIN"/>
    <property type="match status" value="1"/>
</dbReference>
<dbReference type="Gene3D" id="3.10.350.10">
    <property type="entry name" value="LysM domain"/>
    <property type="match status" value="1"/>
</dbReference>
<keyword evidence="9" id="KW-1015">Disulfide bond</keyword>
<dbReference type="Pfam" id="PF23446">
    <property type="entry name" value="LysM1_NFP_LYK"/>
    <property type="match status" value="1"/>
</dbReference>
<dbReference type="InterPro" id="IPR001245">
    <property type="entry name" value="Ser-Thr/Tyr_kinase_cat_dom"/>
</dbReference>
<dbReference type="InterPro" id="IPR056561">
    <property type="entry name" value="NFP_LYK_LysM1"/>
</dbReference>
<evidence type="ECO:0000259" key="12">
    <source>
        <dbReference type="PROSITE" id="PS50011"/>
    </source>
</evidence>
<dbReference type="GO" id="GO:0005886">
    <property type="term" value="C:plasma membrane"/>
    <property type="evidence" value="ECO:0007669"/>
    <property type="project" value="UniProtKB-SubCell"/>
</dbReference>
<evidence type="ECO:0000256" key="11">
    <source>
        <dbReference type="SAM" id="SignalP"/>
    </source>
</evidence>
<dbReference type="Gene3D" id="3.30.200.20">
    <property type="entry name" value="Phosphorylase Kinase, domain 1"/>
    <property type="match status" value="1"/>
</dbReference>
<dbReference type="InterPro" id="IPR000719">
    <property type="entry name" value="Prot_kinase_dom"/>
</dbReference>
<dbReference type="InterPro" id="IPR018392">
    <property type="entry name" value="LysM"/>
</dbReference>
<dbReference type="EMBL" id="JBJUIK010000006">
    <property type="protein sequence ID" value="KAL3525763.1"/>
    <property type="molecule type" value="Genomic_DNA"/>
</dbReference>
<dbReference type="Proteomes" id="UP001630127">
    <property type="component" value="Unassembled WGS sequence"/>
</dbReference>
<keyword evidence="5" id="KW-0547">Nucleotide-binding</keyword>
<evidence type="ECO:0000313" key="14">
    <source>
        <dbReference type="EMBL" id="KAL3525763.1"/>
    </source>
</evidence>
<dbReference type="Pfam" id="PF23473">
    <property type="entry name" value="LysM3_LYK4_5"/>
    <property type="match status" value="1"/>
</dbReference>
<feature type="domain" description="Protein kinase" evidence="12">
    <location>
        <begin position="300"/>
        <end position="628"/>
    </location>
</feature>
<dbReference type="PROSITE" id="PS51782">
    <property type="entry name" value="LYSM"/>
    <property type="match status" value="1"/>
</dbReference>
<reference evidence="14 15" key="1">
    <citation type="submission" date="2024-11" db="EMBL/GenBank/DDBJ databases">
        <title>A near-complete genome assembly of Cinchona calisaya.</title>
        <authorList>
            <person name="Lian D.C."/>
            <person name="Zhao X.W."/>
            <person name="Wei L."/>
        </authorList>
    </citation>
    <scope>NUCLEOTIDE SEQUENCE [LARGE SCALE GENOMIC DNA]</scope>
    <source>
        <tissue evidence="14">Nenye</tissue>
    </source>
</reference>
<dbReference type="GO" id="GO:0051707">
    <property type="term" value="P:response to other organism"/>
    <property type="evidence" value="ECO:0007669"/>
    <property type="project" value="UniProtKB-ARBA"/>
</dbReference>
<evidence type="ECO:0000256" key="4">
    <source>
        <dbReference type="ARBA" id="ARBA00022729"/>
    </source>
</evidence>
<dbReference type="Pfam" id="PF23472">
    <property type="entry name" value="LysM2_CERK1_LYK3_4_5"/>
    <property type="match status" value="1"/>
</dbReference>
<sequence length="633" mass="70435">MNEYLISFLLILGHFASRLNGQQQYSGLSIFNCNNTDKTGPSPAFLYSCNGEKHSCQAFLIFRSQSVYNSATTISNLTSSSPAELARVNNIPVSEVLPQSKEVIVPVNCSCSGQYYQANTSYLIQSDYDTYYTIANTTYQGLATCDALEKENPYDALHIGPGMNLRVPLRCACPTKNQTRNGIKFLLTYLVTWDDSIHDLSRRFNVTARSIADANGFIGEDPELSPFTTILIPLPTEPLSSQTKVYSPPVTPYLSTPTQRHKESDKRTYTFVGIAIGSSLGVVSCILFLLFSGSIRGKILEASNRIKNGKNMKNLPANILDRIADFDQELKIYKFEELEEATGSFSARKKLSDSVYHGVLRGKLVAIKKMSKDVKKEVKILQKINHFNLISLYGLCQHDGVYYLAYEFMENGSLKEWLKQKSLPETQSWNTRIRIALDIANGLNYLHNFTAPAYVHKDINSGNILLNSNLRAKIANFSIARSSERTEHSNSSSSTFVLGTKGYVAPECLETSKVTPKVDVYAFGVVLLELITGRDAIFVEDGRDVLLSEAVVSVMAATKAEYAVGHLIDPCLQEKHPLGYIIDNSELALRLMKLGVACLAREPSQRPTMAELISRLMKIQLDVQNPEYSFSVD</sequence>
<feature type="chain" id="PRO_5044850711" evidence="11">
    <location>
        <begin position="22"/>
        <end position="633"/>
    </location>
</feature>
<dbReference type="InterPro" id="IPR011009">
    <property type="entry name" value="Kinase-like_dom_sf"/>
</dbReference>
<keyword evidence="3 10" id="KW-0812">Transmembrane</keyword>
<dbReference type="Pfam" id="PF07714">
    <property type="entry name" value="PK_Tyr_Ser-Thr"/>
    <property type="match status" value="1"/>
</dbReference>
<evidence type="ECO:0000256" key="2">
    <source>
        <dbReference type="ARBA" id="ARBA00022475"/>
    </source>
</evidence>
<keyword evidence="7 10" id="KW-1133">Transmembrane helix</keyword>
<comment type="caution">
    <text evidence="14">The sequence shown here is derived from an EMBL/GenBank/DDBJ whole genome shotgun (WGS) entry which is preliminary data.</text>
</comment>
<evidence type="ECO:0000256" key="7">
    <source>
        <dbReference type="ARBA" id="ARBA00022989"/>
    </source>
</evidence>
<feature type="signal peptide" evidence="11">
    <location>
        <begin position="1"/>
        <end position="21"/>
    </location>
</feature>
<evidence type="ECO:0000256" key="5">
    <source>
        <dbReference type="ARBA" id="ARBA00022741"/>
    </source>
</evidence>
<feature type="transmembrane region" description="Helical" evidence="10">
    <location>
        <begin position="269"/>
        <end position="291"/>
    </location>
</feature>
<evidence type="ECO:0000256" key="3">
    <source>
        <dbReference type="ARBA" id="ARBA00022692"/>
    </source>
</evidence>
<evidence type="ECO:0000313" key="15">
    <source>
        <dbReference type="Proteomes" id="UP001630127"/>
    </source>
</evidence>
<organism evidence="14 15">
    <name type="scientific">Cinchona calisaya</name>
    <dbReference type="NCBI Taxonomy" id="153742"/>
    <lineage>
        <taxon>Eukaryota</taxon>
        <taxon>Viridiplantae</taxon>
        <taxon>Streptophyta</taxon>
        <taxon>Embryophyta</taxon>
        <taxon>Tracheophyta</taxon>
        <taxon>Spermatophyta</taxon>
        <taxon>Magnoliopsida</taxon>
        <taxon>eudicotyledons</taxon>
        <taxon>Gunneridae</taxon>
        <taxon>Pentapetalae</taxon>
        <taxon>asterids</taxon>
        <taxon>lamiids</taxon>
        <taxon>Gentianales</taxon>
        <taxon>Rubiaceae</taxon>
        <taxon>Cinchonoideae</taxon>
        <taxon>Cinchoneae</taxon>
        <taxon>Cinchona</taxon>
    </lineage>
</organism>
<name>A0ABD3A2L5_9GENT</name>
<keyword evidence="4 11" id="KW-0732">Signal</keyword>
<dbReference type="InterPro" id="IPR056562">
    <property type="entry name" value="LysM2_CERK1_LYK3_4_5"/>
</dbReference>
<dbReference type="PANTHER" id="PTHR45927">
    <property type="entry name" value="LYSM-DOMAIN RECEPTOR-LIKE KINASE-RELATED"/>
    <property type="match status" value="1"/>
</dbReference>
<evidence type="ECO:0000256" key="8">
    <source>
        <dbReference type="ARBA" id="ARBA00023136"/>
    </source>
</evidence>
<dbReference type="GO" id="GO:0005524">
    <property type="term" value="F:ATP binding"/>
    <property type="evidence" value="ECO:0007669"/>
    <property type="project" value="UniProtKB-KW"/>
</dbReference>
<keyword evidence="2" id="KW-1003">Cell membrane</keyword>
<dbReference type="PROSITE" id="PS50011">
    <property type="entry name" value="PROTEIN_KINASE_DOM"/>
    <property type="match status" value="1"/>
</dbReference>
<accession>A0ABD3A2L5</accession>
<dbReference type="FunFam" id="1.10.510.10:FF:000468">
    <property type="entry name" value="PTI1-like tyrosine-protein kinase 3"/>
    <property type="match status" value="1"/>
</dbReference>